<dbReference type="InterPro" id="IPR036165">
    <property type="entry name" value="YefM-like_sf"/>
</dbReference>
<keyword evidence="4" id="KW-1185">Reference proteome</keyword>
<comment type="function">
    <text evidence="2">Antitoxin component of a type II toxin-antitoxin (TA) system.</text>
</comment>
<name>A0A923NNL4_9FIRM</name>
<comment type="caution">
    <text evidence="3">The sequence shown here is derived from an EMBL/GenBank/DDBJ whole genome shotgun (WGS) entry which is preliminary data.</text>
</comment>
<dbReference type="SUPFAM" id="SSF143120">
    <property type="entry name" value="YefM-like"/>
    <property type="match status" value="1"/>
</dbReference>
<evidence type="ECO:0000313" key="4">
    <source>
        <dbReference type="Proteomes" id="UP000602647"/>
    </source>
</evidence>
<dbReference type="Pfam" id="PF02604">
    <property type="entry name" value="PhdYeFM_antitox"/>
    <property type="match status" value="1"/>
</dbReference>
<sequence length="104" mass="12425">MIATKPLDLRSNLKKYMDVAFKGEPVVIARPKNENVVMVSEKDYNELTKAKQNAEYLKRIDRSREQWKESQTISFSMEELQTMESDDWKPTQKVRDFMEHMKHE</sequence>
<evidence type="ECO:0000256" key="2">
    <source>
        <dbReference type="RuleBase" id="RU362080"/>
    </source>
</evidence>
<dbReference type="Gene3D" id="3.40.1620.10">
    <property type="entry name" value="YefM-like domain"/>
    <property type="match status" value="1"/>
</dbReference>
<organism evidence="3 4">
    <name type="scientific">Zhenpiania hominis</name>
    <dbReference type="NCBI Taxonomy" id="2763644"/>
    <lineage>
        <taxon>Bacteria</taxon>
        <taxon>Bacillati</taxon>
        <taxon>Bacillota</taxon>
        <taxon>Clostridia</taxon>
        <taxon>Peptostreptococcales</taxon>
        <taxon>Anaerovoracaceae</taxon>
        <taxon>Zhenpiania</taxon>
    </lineage>
</organism>
<proteinExistence type="inferred from homology"/>
<dbReference type="AlphaFoldDB" id="A0A923NNL4"/>
<reference evidence="3" key="1">
    <citation type="submission" date="2020-08" db="EMBL/GenBank/DDBJ databases">
        <title>Genome public.</title>
        <authorList>
            <person name="Liu C."/>
            <person name="Sun Q."/>
        </authorList>
    </citation>
    <scope>NUCLEOTIDE SEQUENCE</scope>
    <source>
        <strain evidence="3">BX12</strain>
    </source>
</reference>
<accession>A0A923NNL4</accession>
<dbReference type="InterPro" id="IPR006442">
    <property type="entry name" value="Antitoxin_Phd/YefM"/>
</dbReference>
<comment type="similarity">
    <text evidence="1 2">Belongs to the phD/YefM antitoxin family.</text>
</comment>
<protein>
    <recommendedName>
        <fullName evidence="2">Antitoxin</fullName>
    </recommendedName>
</protein>
<dbReference type="Proteomes" id="UP000602647">
    <property type="component" value="Unassembled WGS sequence"/>
</dbReference>
<dbReference type="EMBL" id="JACRYT010000035">
    <property type="protein sequence ID" value="MBC6681352.1"/>
    <property type="molecule type" value="Genomic_DNA"/>
</dbReference>
<dbReference type="RefSeq" id="WP_187304447.1">
    <property type="nucleotide sequence ID" value="NZ_JACRYT010000035.1"/>
</dbReference>
<evidence type="ECO:0000313" key="3">
    <source>
        <dbReference type="EMBL" id="MBC6681352.1"/>
    </source>
</evidence>
<evidence type="ECO:0000256" key="1">
    <source>
        <dbReference type="ARBA" id="ARBA00009981"/>
    </source>
</evidence>
<gene>
    <name evidence="3" type="ORF">H9L42_16195</name>
</gene>